<organism evidence="1 2">
    <name type="scientific">Kordiimonas sediminis</name>
    <dbReference type="NCBI Taxonomy" id="1735581"/>
    <lineage>
        <taxon>Bacteria</taxon>
        <taxon>Pseudomonadati</taxon>
        <taxon>Pseudomonadota</taxon>
        <taxon>Alphaproteobacteria</taxon>
        <taxon>Kordiimonadales</taxon>
        <taxon>Kordiimonadaceae</taxon>
        <taxon>Kordiimonas</taxon>
    </lineage>
</organism>
<gene>
    <name evidence="1" type="ORF">GCM10017044_10870</name>
</gene>
<dbReference type="RefSeq" id="WP_191250601.1">
    <property type="nucleotide sequence ID" value="NZ_BNCI01000001.1"/>
</dbReference>
<protein>
    <submittedName>
        <fullName evidence="1">Uncharacterized protein</fullName>
    </submittedName>
</protein>
<evidence type="ECO:0000313" key="1">
    <source>
        <dbReference type="EMBL" id="GHF18184.1"/>
    </source>
</evidence>
<sequence length="93" mass="10135">MGVYLKDPSATLDYSVDWADTLLAGETIVSAQWSVTPNGAEDLQLGQEYINGSVYSVFVAGGYPGAQYRLSCRVSTDQGRTMERSFCLRIGET</sequence>
<comment type="caution">
    <text evidence="1">The sequence shown here is derived from an EMBL/GenBank/DDBJ whole genome shotgun (WGS) entry which is preliminary data.</text>
</comment>
<dbReference type="EMBL" id="BNCI01000001">
    <property type="protein sequence ID" value="GHF18184.1"/>
    <property type="molecule type" value="Genomic_DNA"/>
</dbReference>
<dbReference type="Proteomes" id="UP000630923">
    <property type="component" value="Unassembled WGS sequence"/>
</dbReference>
<dbReference type="AlphaFoldDB" id="A0A919AP97"/>
<dbReference type="InterPro" id="IPR056928">
    <property type="entry name" value="Gp77-like"/>
</dbReference>
<keyword evidence="2" id="KW-1185">Reference proteome</keyword>
<dbReference type="Pfam" id="PF23148">
    <property type="entry name" value="Gp77"/>
    <property type="match status" value="1"/>
</dbReference>
<proteinExistence type="predicted"/>
<reference evidence="1" key="1">
    <citation type="journal article" date="2014" name="Int. J. Syst. Evol. Microbiol.">
        <title>Complete genome sequence of Corynebacterium casei LMG S-19264T (=DSM 44701T), isolated from a smear-ripened cheese.</title>
        <authorList>
            <consortium name="US DOE Joint Genome Institute (JGI-PGF)"/>
            <person name="Walter F."/>
            <person name="Albersmeier A."/>
            <person name="Kalinowski J."/>
            <person name="Ruckert C."/>
        </authorList>
    </citation>
    <scope>NUCLEOTIDE SEQUENCE</scope>
    <source>
        <strain evidence="1">KCTC 42590</strain>
    </source>
</reference>
<accession>A0A919AP97</accession>
<reference evidence="1" key="2">
    <citation type="submission" date="2020-09" db="EMBL/GenBank/DDBJ databases">
        <authorList>
            <person name="Sun Q."/>
            <person name="Kim S."/>
        </authorList>
    </citation>
    <scope>NUCLEOTIDE SEQUENCE</scope>
    <source>
        <strain evidence="1">KCTC 42590</strain>
    </source>
</reference>
<name>A0A919AP97_9PROT</name>
<evidence type="ECO:0000313" key="2">
    <source>
        <dbReference type="Proteomes" id="UP000630923"/>
    </source>
</evidence>